<sequence>MTHYDGNTYLPFVDLIKLEKIDERTYRSTAQPFSPGGPIGLGRGCNFILPGLPMLPFVYKVHSIRDGRSYATRIVNVTQRNGQGICLTCTCSFKIAEMSPMDVQDDVDIQEMYGLVLGAKKPQDFEECPGIDAPWYWKRRKATGINDEFPGLECRKVDMAAFNGSRHPLDRRQLIMYRTLGAMPADPNMHLCAHLYASDRNSLYMVSNHLNMGDTWTQMASLAHTVIFHTDMQDLGFSERPGEAGDDERWFIKEDSTDRVAHGRGTYRSRVFSPSGVHVATVLQDGMIRLTKGPQATAEETQFIRATRDSWPSRQKL</sequence>
<dbReference type="InterPro" id="IPR029069">
    <property type="entry name" value="HotDog_dom_sf"/>
</dbReference>
<comment type="caution">
    <text evidence="5">The sequence shown here is derived from an EMBL/GenBank/DDBJ whole genome shotgun (WGS) entry which is preliminary data.</text>
</comment>
<dbReference type="GO" id="GO:0047617">
    <property type="term" value="F:fatty acyl-CoA hydrolase activity"/>
    <property type="evidence" value="ECO:0007669"/>
    <property type="project" value="InterPro"/>
</dbReference>
<evidence type="ECO:0000256" key="1">
    <source>
        <dbReference type="ARBA" id="ARBA00006538"/>
    </source>
</evidence>
<dbReference type="Proteomes" id="UP001138500">
    <property type="component" value="Unassembled WGS sequence"/>
</dbReference>
<proteinExistence type="inferred from homology"/>
<name>A0A9W7SUE3_9PEZI</name>
<dbReference type="Pfam" id="PF20789">
    <property type="entry name" value="4HBT_3C"/>
    <property type="match status" value="1"/>
</dbReference>
<gene>
    <name evidence="5" type="ORF">Tdes44962_MAKER02325</name>
</gene>
<dbReference type="CDD" id="cd03444">
    <property type="entry name" value="Thioesterase_II_repeat1"/>
    <property type="match status" value="1"/>
</dbReference>
<keyword evidence="2" id="KW-0378">Hydrolase</keyword>
<dbReference type="InterPro" id="IPR049450">
    <property type="entry name" value="ACOT8-like_C"/>
</dbReference>
<dbReference type="PANTHER" id="PTHR11066:SF64">
    <property type="entry name" value="ACYL-COA THIOESTERASE (AFU_ORTHOLOGUE AFUA_1G12060)"/>
    <property type="match status" value="1"/>
</dbReference>
<feature type="domain" description="Acyl-CoA thioesterase-like N-terminal HotDog" evidence="3">
    <location>
        <begin position="45"/>
        <end position="93"/>
    </location>
</feature>
<dbReference type="InterPro" id="IPR049449">
    <property type="entry name" value="TesB_ACOT8-like_N"/>
</dbReference>
<evidence type="ECO:0000313" key="5">
    <source>
        <dbReference type="EMBL" id="KAH9828897.1"/>
    </source>
</evidence>
<dbReference type="Pfam" id="PF13622">
    <property type="entry name" value="4HBT_3"/>
    <property type="match status" value="1"/>
</dbReference>
<dbReference type="GO" id="GO:0006637">
    <property type="term" value="P:acyl-CoA metabolic process"/>
    <property type="evidence" value="ECO:0007669"/>
    <property type="project" value="InterPro"/>
</dbReference>
<dbReference type="AlphaFoldDB" id="A0A9W7SUE3"/>
<evidence type="ECO:0000259" key="4">
    <source>
        <dbReference type="Pfam" id="PF20789"/>
    </source>
</evidence>
<accession>A0A9W7SUE3</accession>
<evidence type="ECO:0000256" key="2">
    <source>
        <dbReference type="ARBA" id="ARBA00022801"/>
    </source>
</evidence>
<dbReference type="Gene3D" id="2.40.160.210">
    <property type="entry name" value="Acyl-CoA thioesterase, double hotdog domain"/>
    <property type="match status" value="1"/>
</dbReference>
<dbReference type="GO" id="GO:0009062">
    <property type="term" value="P:fatty acid catabolic process"/>
    <property type="evidence" value="ECO:0007669"/>
    <property type="project" value="TreeGrafter"/>
</dbReference>
<reference evidence="5 6" key="2">
    <citation type="journal article" date="2021" name="Curr. Genet.">
        <title>Genetic response to nitrogen starvation in the aggressive Eucalyptus foliar pathogen Teratosphaeria destructans.</title>
        <authorList>
            <person name="Havenga M."/>
            <person name="Wingfield B.D."/>
            <person name="Wingfield M.J."/>
            <person name="Dreyer L.L."/>
            <person name="Roets F."/>
            <person name="Aylward J."/>
        </authorList>
    </citation>
    <scope>NUCLEOTIDE SEQUENCE [LARGE SCALE GENOMIC DNA]</scope>
    <source>
        <strain evidence="5">CMW44962</strain>
    </source>
</reference>
<protein>
    <submittedName>
        <fullName evidence="5">Thioesterase-like superfamily</fullName>
    </submittedName>
</protein>
<dbReference type="EMBL" id="RIBY02001445">
    <property type="protein sequence ID" value="KAH9828897.1"/>
    <property type="molecule type" value="Genomic_DNA"/>
</dbReference>
<dbReference type="InterPro" id="IPR042171">
    <property type="entry name" value="Acyl-CoA_hotdog"/>
</dbReference>
<feature type="domain" description="Acyl-CoA thioesterase-like C-terminal" evidence="4">
    <location>
        <begin position="167"/>
        <end position="288"/>
    </location>
</feature>
<comment type="similarity">
    <text evidence="1">Belongs to the C/M/P thioester hydrolase family.</text>
</comment>
<keyword evidence="6" id="KW-1185">Reference proteome</keyword>
<dbReference type="SUPFAM" id="SSF54637">
    <property type="entry name" value="Thioesterase/thiol ester dehydrase-isomerase"/>
    <property type="match status" value="2"/>
</dbReference>
<evidence type="ECO:0000313" key="6">
    <source>
        <dbReference type="Proteomes" id="UP001138500"/>
    </source>
</evidence>
<evidence type="ECO:0000259" key="3">
    <source>
        <dbReference type="Pfam" id="PF13622"/>
    </source>
</evidence>
<organism evidence="5 6">
    <name type="scientific">Teratosphaeria destructans</name>
    <dbReference type="NCBI Taxonomy" id="418781"/>
    <lineage>
        <taxon>Eukaryota</taxon>
        <taxon>Fungi</taxon>
        <taxon>Dikarya</taxon>
        <taxon>Ascomycota</taxon>
        <taxon>Pezizomycotina</taxon>
        <taxon>Dothideomycetes</taxon>
        <taxon>Dothideomycetidae</taxon>
        <taxon>Mycosphaerellales</taxon>
        <taxon>Teratosphaeriaceae</taxon>
        <taxon>Teratosphaeria</taxon>
    </lineage>
</organism>
<reference evidence="5 6" key="1">
    <citation type="journal article" date="2018" name="IMA Fungus">
        <title>IMA Genome-F 10: Nine draft genome sequences of Claviceps purpurea s.lat., including C. arundinis, C. humidiphila, and C. cf. spartinae, pseudomolecules for the pitch canker pathogen Fusarium circinatum, draft genome of Davidsoniella eucalypti, Grosmannia galeiformis, Quambalaria eucalypti, and Teratosphaeria destructans.</title>
        <authorList>
            <person name="Wingfield B.D."/>
            <person name="Liu M."/>
            <person name="Nguyen H.D."/>
            <person name="Lane F.A."/>
            <person name="Morgan S.W."/>
            <person name="De Vos L."/>
            <person name="Wilken P.M."/>
            <person name="Duong T.A."/>
            <person name="Aylward J."/>
            <person name="Coetzee M.P."/>
            <person name="Dadej K."/>
            <person name="De Beer Z.W."/>
            <person name="Findlay W."/>
            <person name="Havenga M."/>
            <person name="Kolarik M."/>
            <person name="Menzies J.G."/>
            <person name="Naidoo K."/>
            <person name="Pochopski O."/>
            <person name="Shoukouhi P."/>
            <person name="Santana Q.C."/>
            <person name="Seifert K.A."/>
            <person name="Soal N."/>
            <person name="Steenkamp E.T."/>
            <person name="Tatham C.T."/>
            <person name="van der Nest M.A."/>
            <person name="Wingfield M.J."/>
        </authorList>
    </citation>
    <scope>NUCLEOTIDE SEQUENCE [LARGE SCALE GENOMIC DNA]</scope>
    <source>
        <strain evidence="5">CMW44962</strain>
    </source>
</reference>
<dbReference type="GO" id="GO:0005782">
    <property type="term" value="C:peroxisomal matrix"/>
    <property type="evidence" value="ECO:0007669"/>
    <property type="project" value="UniProtKB-SubCell"/>
</dbReference>
<dbReference type="InterPro" id="IPR003703">
    <property type="entry name" value="Acyl_CoA_thio"/>
</dbReference>
<dbReference type="OrthoDB" id="68328at2759"/>
<dbReference type="PANTHER" id="PTHR11066">
    <property type="entry name" value="ACYL-COA THIOESTERASE"/>
    <property type="match status" value="1"/>
</dbReference>